<evidence type="ECO:0000313" key="2">
    <source>
        <dbReference type="EMBL" id="TNY33541.1"/>
    </source>
</evidence>
<keyword evidence="1" id="KW-0732">Signal</keyword>
<accession>A0A5C5GI43</accession>
<evidence type="ECO:0000313" key="3">
    <source>
        <dbReference type="Proteomes" id="UP000314011"/>
    </source>
</evidence>
<protein>
    <submittedName>
        <fullName evidence="2">Uncharacterized protein</fullName>
    </submittedName>
</protein>
<comment type="caution">
    <text evidence="2">The sequence shown here is derived from an EMBL/GenBank/DDBJ whole genome shotgun (WGS) entry which is preliminary data.</text>
</comment>
<organism evidence="2 3">
    <name type="scientific">Pelagovum pacificum</name>
    <dbReference type="NCBI Taxonomy" id="2588711"/>
    <lineage>
        <taxon>Bacteria</taxon>
        <taxon>Pseudomonadati</taxon>
        <taxon>Pseudomonadota</taxon>
        <taxon>Alphaproteobacteria</taxon>
        <taxon>Rhodobacterales</taxon>
        <taxon>Paracoccaceae</taxon>
        <taxon>Pelagovum</taxon>
    </lineage>
</organism>
<dbReference type="AlphaFoldDB" id="A0A5C5GI43"/>
<feature type="signal peptide" evidence="1">
    <location>
        <begin position="1"/>
        <end position="25"/>
    </location>
</feature>
<reference evidence="2 3" key="1">
    <citation type="submission" date="2019-06" db="EMBL/GenBank/DDBJ databases">
        <title>Genome of new Rhodobacteraceae sp. SM1903.</title>
        <authorList>
            <person name="Ren X."/>
        </authorList>
    </citation>
    <scope>NUCLEOTIDE SEQUENCE [LARGE SCALE GENOMIC DNA]</scope>
    <source>
        <strain evidence="2 3">SM1903</strain>
    </source>
</reference>
<feature type="chain" id="PRO_5022971681" evidence="1">
    <location>
        <begin position="26"/>
        <end position="94"/>
    </location>
</feature>
<name>A0A5C5GI43_9RHOB</name>
<gene>
    <name evidence="2" type="ORF">FHY64_09775</name>
</gene>
<dbReference type="RefSeq" id="WP_140194228.1">
    <property type="nucleotide sequence ID" value="NZ_CP065915.1"/>
</dbReference>
<dbReference type="Proteomes" id="UP000314011">
    <property type="component" value="Unassembled WGS sequence"/>
</dbReference>
<evidence type="ECO:0000256" key="1">
    <source>
        <dbReference type="SAM" id="SignalP"/>
    </source>
</evidence>
<keyword evidence="3" id="KW-1185">Reference proteome</keyword>
<dbReference type="EMBL" id="VFFF01000001">
    <property type="protein sequence ID" value="TNY33541.1"/>
    <property type="molecule type" value="Genomic_DNA"/>
</dbReference>
<sequence length="94" mass="9843">MADATAPKAATALLSVILANASSFAFSPAAPIAGSARHFSPHNIKKLSKFLTQGKCFPPDIVEQGETMGFILTPQAVDKSNYENTGCICGLMLT</sequence>
<proteinExistence type="predicted"/>